<accession>A0A6P7XLW0</accession>
<dbReference type="Gene3D" id="6.10.140.140">
    <property type="match status" value="1"/>
</dbReference>
<proteinExistence type="predicted"/>
<dbReference type="KEGG" id="muo:115465033"/>
<dbReference type="PANTHER" id="PTHR23232">
    <property type="entry name" value="KRAB DOMAIN C2H2 ZINC FINGER"/>
    <property type="match status" value="1"/>
</dbReference>
<dbReference type="OrthoDB" id="9892686at2759"/>
<dbReference type="PANTHER" id="PTHR23232:SF118">
    <property type="entry name" value="ZINC FINGER PROTEIN 746"/>
    <property type="match status" value="1"/>
</dbReference>
<gene>
    <name evidence="3" type="primary">LOC115465033</name>
</gene>
<evidence type="ECO:0000313" key="2">
    <source>
        <dbReference type="Proteomes" id="UP000515156"/>
    </source>
</evidence>
<dbReference type="SMART" id="SM00349">
    <property type="entry name" value="KRAB"/>
    <property type="match status" value="1"/>
</dbReference>
<evidence type="ECO:0000259" key="1">
    <source>
        <dbReference type="PROSITE" id="PS50805"/>
    </source>
</evidence>
<dbReference type="GeneID" id="115465033"/>
<feature type="domain" description="KRAB" evidence="1">
    <location>
        <begin position="11"/>
        <end position="84"/>
    </location>
</feature>
<reference evidence="3" key="1">
    <citation type="submission" date="2025-08" db="UniProtKB">
        <authorList>
            <consortium name="RefSeq"/>
        </authorList>
    </citation>
    <scope>IDENTIFICATION</scope>
</reference>
<dbReference type="CDD" id="cd07765">
    <property type="entry name" value="KRAB_A-box"/>
    <property type="match status" value="1"/>
</dbReference>
<dbReference type="InterPro" id="IPR050169">
    <property type="entry name" value="Krueppel_C2H2_ZnF"/>
</dbReference>
<evidence type="ECO:0000313" key="3">
    <source>
        <dbReference type="RefSeq" id="XP_030051324.1"/>
    </source>
</evidence>
<sequence>MPAGASAQVPVTFEDIVIYFSRGEWEELEDWQKELYKDVMKENYQTLISLGRGSRTETPDIISHIERGEEPYIRDELGSEERITGKGGHSGVSVYIRSVAAYFPLCLVIESLQLKS</sequence>
<dbReference type="Pfam" id="PF01352">
    <property type="entry name" value="KRAB"/>
    <property type="match status" value="1"/>
</dbReference>
<protein>
    <submittedName>
        <fullName evidence="3">Protein ZNF783-like</fullName>
    </submittedName>
</protein>
<dbReference type="AlphaFoldDB" id="A0A6P7XLW0"/>
<dbReference type="SUPFAM" id="SSF109640">
    <property type="entry name" value="KRAB domain (Kruppel-associated box)"/>
    <property type="match status" value="1"/>
</dbReference>
<dbReference type="InterPro" id="IPR036051">
    <property type="entry name" value="KRAB_dom_sf"/>
</dbReference>
<dbReference type="PROSITE" id="PS50805">
    <property type="entry name" value="KRAB"/>
    <property type="match status" value="1"/>
</dbReference>
<dbReference type="InterPro" id="IPR001909">
    <property type="entry name" value="KRAB"/>
</dbReference>
<dbReference type="RefSeq" id="XP_030051324.1">
    <property type="nucleotide sequence ID" value="XM_030195464.1"/>
</dbReference>
<dbReference type="Proteomes" id="UP000515156">
    <property type="component" value="Chromosome 1"/>
</dbReference>
<organism evidence="2 3">
    <name type="scientific">Microcaecilia unicolor</name>
    <dbReference type="NCBI Taxonomy" id="1415580"/>
    <lineage>
        <taxon>Eukaryota</taxon>
        <taxon>Metazoa</taxon>
        <taxon>Chordata</taxon>
        <taxon>Craniata</taxon>
        <taxon>Vertebrata</taxon>
        <taxon>Euteleostomi</taxon>
        <taxon>Amphibia</taxon>
        <taxon>Gymnophiona</taxon>
        <taxon>Siphonopidae</taxon>
        <taxon>Microcaecilia</taxon>
    </lineage>
</organism>
<keyword evidence="2" id="KW-1185">Reference proteome</keyword>
<dbReference type="GO" id="GO:0006355">
    <property type="term" value="P:regulation of DNA-templated transcription"/>
    <property type="evidence" value="ECO:0007669"/>
    <property type="project" value="InterPro"/>
</dbReference>
<dbReference type="InParanoid" id="A0A6P7XLW0"/>
<name>A0A6P7XLW0_9AMPH</name>